<name>A0ABV4XSM3_9CYAN</name>
<reference evidence="2 3" key="1">
    <citation type="submission" date="2024-09" db="EMBL/GenBank/DDBJ databases">
        <title>Floridaenema gen nov. (Aerosakkonemataceae, Aerosakkonematales ord. nov., Cyanobacteria) from benthic tropical and subtropical fresh waters, with the description of four new species.</title>
        <authorList>
            <person name="Moretto J.A."/>
            <person name="Berthold D.E."/>
            <person name="Lefler F.W."/>
            <person name="Huang I.-S."/>
            <person name="Laughinghouse H. IV."/>
        </authorList>
    </citation>
    <scope>NUCLEOTIDE SEQUENCE [LARGE SCALE GENOMIC DNA]</scope>
    <source>
        <strain evidence="2 3">BLCC-F50</strain>
    </source>
</reference>
<protein>
    <submittedName>
        <fullName evidence="2">NAD(P)/FAD-dependent oxidoreductase</fullName>
    </submittedName>
</protein>
<dbReference type="Pfam" id="PF13450">
    <property type="entry name" value="NAD_binding_8"/>
    <property type="match status" value="1"/>
</dbReference>
<dbReference type="InterPro" id="IPR002937">
    <property type="entry name" value="Amino_oxidase"/>
</dbReference>
<dbReference type="Pfam" id="PF01593">
    <property type="entry name" value="Amino_oxidase"/>
    <property type="match status" value="1"/>
</dbReference>
<comment type="caution">
    <text evidence="2">The sequence shown here is derived from an EMBL/GenBank/DDBJ whole genome shotgun (WGS) entry which is preliminary data.</text>
</comment>
<dbReference type="EMBL" id="JBHFNR010000124">
    <property type="protein sequence ID" value="MFB2894715.1"/>
    <property type="molecule type" value="Genomic_DNA"/>
</dbReference>
<keyword evidence="3" id="KW-1185">Reference proteome</keyword>
<proteinExistence type="predicted"/>
<dbReference type="Proteomes" id="UP001576784">
    <property type="component" value="Unassembled WGS sequence"/>
</dbReference>
<evidence type="ECO:0000313" key="3">
    <source>
        <dbReference type="Proteomes" id="UP001576784"/>
    </source>
</evidence>
<evidence type="ECO:0000259" key="1">
    <source>
        <dbReference type="Pfam" id="PF01593"/>
    </source>
</evidence>
<accession>A0ABV4XSM3</accession>
<organism evidence="2 3">
    <name type="scientific">Floridaenema flaviceps BLCC-F50</name>
    <dbReference type="NCBI Taxonomy" id="3153642"/>
    <lineage>
        <taxon>Bacteria</taxon>
        <taxon>Bacillati</taxon>
        <taxon>Cyanobacteriota</taxon>
        <taxon>Cyanophyceae</taxon>
        <taxon>Oscillatoriophycideae</taxon>
        <taxon>Aerosakkonematales</taxon>
        <taxon>Aerosakkonemataceae</taxon>
        <taxon>Floridanema</taxon>
        <taxon>Floridanema flaviceps</taxon>
    </lineage>
</organism>
<dbReference type="PANTHER" id="PTHR16128">
    <property type="entry name" value="FAD/NAD(P)-BINDING OXIDOREDUCTASE FAMILY PROTEIN"/>
    <property type="match status" value="1"/>
</dbReference>
<feature type="domain" description="Amine oxidase" evidence="1">
    <location>
        <begin position="82"/>
        <end position="329"/>
    </location>
</feature>
<dbReference type="Gene3D" id="3.50.50.60">
    <property type="entry name" value="FAD/NAD(P)-binding domain"/>
    <property type="match status" value="1"/>
</dbReference>
<dbReference type="PANTHER" id="PTHR16128:SF5">
    <property type="entry name" value="FAD_NAD(P)-BINDING OXIDOREDUCTASE FAMILY PROTEIN"/>
    <property type="match status" value="1"/>
</dbReference>
<dbReference type="RefSeq" id="WP_413264350.1">
    <property type="nucleotide sequence ID" value="NZ_JBHFNR010000124.1"/>
</dbReference>
<sequence length="347" mass="38265">MFDVAIIGAGVAGLTVGQQLRQAGYEVVVVEKSRGVGGRVATRRLHDTRADHGLRYLEEKGEFLQGLVKILCDRQILQLWTDTIYQFSPDSQITSNCYVAPEGMSAVAKFLAKGLEIWLNHRVESISLINQDCWQLNFAAINDELPESLLAKAVVVAIPAPQALMLLEPLVSQEVLGKLRAIDFAPCITVMAGYSSSFQVDRPEKAILFSQNDDLAWIGLDSSKRLNSEAPVFVIQSSAKFAQLYLDAQDLQPAARELLASAAKSFIPWLDTPEFFQVHRWRYAFPSRPLGEMFLDAQTSLPLVCCGDWCGGNLVESALQSGLSTSEKINSQLQNLPLPGTKFFNSL</sequence>
<dbReference type="SUPFAM" id="SSF51905">
    <property type="entry name" value="FAD/NAD(P)-binding domain"/>
    <property type="match status" value="1"/>
</dbReference>
<evidence type="ECO:0000313" key="2">
    <source>
        <dbReference type="EMBL" id="MFB2894715.1"/>
    </source>
</evidence>
<dbReference type="InterPro" id="IPR036188">
    <property type="entry name" value="FAD/NAD-bd_sf"/>
</dbReference>
<dbReference type="Gene3D" id="3.90.660.10">
    <property type="match status" value="1"/>
</dbReference>
<gene>
    <name evidence="2" type="ORF">ACE1CI_17540</name>
</gene>